<feature type="region of interest" description="Disordered" evidence="1">
    <location>
        <begin position="1"/>
        <end position="32"/>
    </location>
</feature>
<keyword evidence="3" id="KW-1185">Reference proteome</keyword>
<protein>
    <submittedName>
        <fullName evidence="2">Uncharacterized protein</fullName>
    </submittedName>
</protein>
<evidence type="ECO:0000313" key="3">
    <source>
        <dbReference type="Proteomes" id="UP000324222"/>
    </source>
</evidence>
<evidence type="ECO:0000256" key="1">
    <source>
        <dbReference type="SAM" id="MobiDB-lite"/>
    </source>
</evidence>
<organism evidence="2 3">
    <name type="scientific">Portunus trituberculatus</name>
    <name type="common">Swimming crab</name>
    <name type="synonym">Neptunus trituberculatus</name>
    <dbReference type="NCBI Taxonomy" id="210409"/>
    <lineage>
        <taxon>Eukaryota</taxon>
        <taxon>Metazoa</taxon>
        <taxon>Ecdysozoa</taxon>
        <taxon>Arthropoda</taxon>
        <taxon>Crustacea</taxon>
        <taxon>Multicrustacea</taxon>
        <taxon>Malacostraca</taxon>
        <taxon>Eumalacostraca</taxon>
        <taxon>Eucarida</taxon>
        <taxon>Decapoda</taxon>
        <taxon>Pleocyemata</taxon>
        <taxon>Brachyura</taxon>
        <taxon>Eubrachyura</taxon>
        <taxon>Portunoidea</taxon>
        <taxon>Portunidae</taxon>
        <taxon>Portuninae</taxon>
        <taxon>Portunus</taxon>
    </lineage>
</organism>
<evidence type="ECO:0000313" key="2">
    <source>
        <dbReference type="EMBL" id="MPD05894.1"/>
    </source>
</evidence>
<proteinExistence type="predicted"/>
<sequence length="66" mass="7061">MLSSSSSDATVLQLVMEGNKSERGSPSGLEPTDIVAEDIDLQPVMEEGLGLKDGRVERLPHIVTQP</sequence>
<feature type="compositionally biased region" description="Polar residues" evidence="1">
    <location>
        <begin position="1"/>
        <end position="10"/>
    </location>
</feature>
<dbReference type="EMBL" id="VSRR010148266">
    <property type="protein sequence ID" value="MPD05894.1"/>
    <property type="molecule type" value="Genomic_DNA"/>
</dbReference>
<comment type="caution">
    <text evidence="2">The sequence shown here is derived from an EMBL/GenBank/DDBJ whole genome shotgun (WGS) entry which is preliminary data.</text>
</comment>
<gene>
    <name evidence="2" type="ORF">E2C01_101665</name>
</gene>
<name>A0A5B7KGF6_PORTR</name>
<dbReference type="Proteomes" id="UP000324222">
    <property type="component" value="Unassembled WGS sequence"/>
</dbReference>
<reference evidence="2 3" key="1">
    <citation type="submission" date="2019-05" db="EMBL/GenBank/DDBJ databases">
        <title>Another draft genome of Portunus trituberculatus and its Hox gene families provides insights of decapod evolution.</title>
        <authorList>
            <person name="Jeong J.-H."/>
            <person name="Song I."/>
            <person name="Kim S."/>
            <person name="Choi T."/>
            <person name="Kim D."/>
            <person name="Ryu S."/>
            <person name="Kim W."/>
        </authorList>
    </citation>
    <scope>NUCLEOTIDE SEQUENCE [LARGE SCALE GENOMIC DNA]</scope>
    <source>
        <tissue evidence="2">Muscle</tissue>
    </source>
</reference>
<accession>A0A5B7KGF6</accession>
<dbReference type="AlphaFoldDB" id="A0A5B7KGF6"/>